<dbReference type="InterPro" id="IPR025110">
    <property type="entry name" value="AMP-bd_C"/>
</dbReference>
<accession>A0A178CXE8</accession>
<dbReference type="Proteomes" id="UP000185904">
    <property type="component" value="Unassembled WGS sequence"/>
</dbReference>
<evidence type="ECO:0000313" key="4">
    <source>
        <dbReference type="EMBL" id="OAL33733.1"/>
    </source>
</evidence>
<evidence type="ECO:0000259" key="2">
    <source>
        <dbReference type="Pfam" id="PF00501"/>
    </source>
</evidence>
<organism evidence="4 5">
    <name type="scientific">Fonsecaea nubica</name>
    <dbReference type="NCBI Taxonomy" id="856822"/>
    <lineage>
        <taxon>Eukaryota</taxon>
        <taxon>Fungi</taxon>
        <taxon>Dikarya</taxon>
        <taxon>Ascomycota</taxon>
        <taxon>Pezizomycotina</taxon>
        <taxon>Eurotiomycetes</taxon>
        <taxon>Chaetothyriomycetidae</taxon>
        <taxon>Chaetothyriales</taxon>
        <taxon>Herpotrichiellaceae</taxon>
        <taxon>Fonsecaea</taxon>
    </lineage>
</organism>
<dbReference type="InterPro" id="IPR000873">
    <property type="entry name" value="AMP-dep_synth/lig_dom"/>
</dbReference>
<reference evidence="4 5" key="1">
    <citation type="submission" date="2016-03" db="EMBL/GenBank/DDBJ databases">
        <title>The draft genome sequence of Fonsecaea nubica causative agent of cutaneous subcutaneous infection in human host.</title>
        <authorList>
            <person name="Costa F."/>
            <person name="Sybren D.H."/>
            <person name="Raittz R.T."/>
            <person name="Weiss V.A."/>
            <person name="Leao A.C."/>
            <person name="Gomes R."/>
            <person name="De Souza E.M."/>
            <person name="Pedrosa F.O."/>
            <person name="Steffens M.B."/>
            <person name="Bombassaro A."/>
            <person name="Tadra-Sfeir M.Z."/>
            <person name="Moreno L.F."/>
            <person name="Najafzadeh M.J."/>
            <person name="Felipe M.S."/>
            <person name="Teixeira M."/>
            <person name="Sun J."/>
            <person name="Xi L."/>
            <person name="Castro M.A."/>
            <person name="Vicente V.A."/>
        </authorList>
    </citation>
    <scope>NUCLEOTIDE SEQUENCE [LARGE SCALE GENOMIC DNA]</scope>
    <source>
        <strain evidence="4 5">CBS 269.64</strain>
    </source>
</reference>
<evidence type="ECO:0008006" key="6">
    <source>
        <dbReference type="Google" id="ProtNLM"/>
    </source>
</evidence>
<dbReference type="GO" id="GO:0031956">
    <property type="term" value="F:medium-chain fatty acid-CoA ligase activity"/>
    <property type="evidence" value="ECO:0007669"/>
    <property type="project" value="TreeGrafter"/>
</dbReference>
<name>A0A178CXE8_9EURO</name>
<dbReference type="Gene3D" id="3.30.300.30">
    <property type="match status" value="1"/>
</dbReference>
<dbReference type="Pfam" id="PF00501">
    <property type="entry name" value="AMP-binding"/>
    <property type="match status" value="1"/>
</dbReference>
<dbReference type="PANTHER" id="PTHR43201:SF8">
    <property type="entry name" value="ACYL-COA SYNTHETASE FAMILY MEMBER 3"/>
    <property type="match status" value="1"/>
</dbReference>
<dbReference type="SUPFAM" id="SSF56801">
    <property type="entry name" value="Acetyl-CoA synthetase-like"/>
    <property type="match status" value="1"/>
</dbReference>
<dbReference type="OrthoDB" id="6614653at2759"/>
<dbReference type="PROSITE" id="PS00455">
    <property type="entry name" value="AMP_BINDING"/>
    <property type="match status" value="1"/>
</dbReference>
<evidence type="ECO:0000256" key="1">
    <source>
        <dbReference type="ARBA" id="ARBA00006432"/>
    </source>
</evidence>
<gene>
    <name evidence="4" type="ORF">AYO20_07071</name>
</gene>
<keyword evidence="5" id="KW-1185">Reference proteome</keyword>
<comment type="similarity">
    <text evidence="1">Belongs to the ATP-dependent AMP-binding enzyme family.</text>
</comment>
<dbReference type="GO" id="GO:0006631">
    <property type="term" value="P:fatty acid metabolic process"/>
    <property type="evidence" value="ECO:0007669"/>
    <property type="project" value="TreeGrafter"/>
</dbReference>
<dbReference type="PANTHER" id="PTHR43201">
    <property type="entry name" value="ACYL-COA SYNTHETASE"/>
    <property type="match status" value="1"/>
</dbReference>
<dbReference type="EMBL" id="LVCJ01000047">
    <property type="protein sequence ID" value="OAL33733.1"/>
    <property type="molecule type" value="Genomic_DNA"/>
</dbReference>
<dbReference type="InterPro" id="IPR045851">
    <property type="entry name" value="AMP-bd_C_sf"/>
</dbReference>
<sequence>MDADLDIDRTGLVPNHGGPNVLPAFALFSRLLRFASRHNRIAITDGTTGYHASHIQLLTDILHLRNVLEESLHPQVFSRLQIQHEGPGQEVFVNIIASAGYEFAVAMLAVLAAGAVPVPLAIQSLTMDTLRLLAPGVPLQEACYFANKSRADAVLASSTSLQTGRSLEEAINQTTNANFKCIEIEPHIYQKPLQPTDIVISSNLALDLNGAGLVIFTSGTTGPPKGVVMRRSNFIDSADEIADHYGLGLDDAVLHLMPVHHAAGIGLSFSPFLYAGARVEFRSGSFNPAQLWQRWREGGLTFFTGVPTMYARLMQYFETHLSKLPSAQLNEYLTGLRSMRGLLCGTSALPLPLQEKWVKLTGGMRLLTRYGATEFGPVFKMPCTASDAPMDSVGTLTPGVEVKLSEGDEGEILARTPFMFSRYLFDPVATANAHDADGYFKTGDIARKVGPYYFILGRQSTDIIKSGGYKISTLDVERELLSLNYIGEAMVVGVDDAEFGQRTAAVVTLNQNWPDPSKQLTLEKIRRDLRDRLSSYKLPTLLRVVHDLPKTATGKVSKKILGPQLFPKNGHRDIQIWSSAKPALASKL</sequence>
<protein>
    <recommendedName>
        <fullName evidence="6">AMP-dependent synthetase/ligase domain-containing protein</fullName>
    </recommendedName>
</protein>
<dbReference type="InterPro" id="IPR042099">
    <property type="entry name" value="ANL_N_sf"/>
</dbReference>
<dbReference type="InterPro" id="IPR020845">
    <property type="entry name" value="AMP-binding_CS"/>
</dbReference>
<feature type="domain" description="AMP-dependent synthetase/ligase" evidence="2">
    <location>
        <begin position="84"/>
        <end position="424"/>
    </location>
</feature>
<dbReference type="Gene3D" id="3.40.50.12780">
    <property type="entry name" value="N-terminal domain of ligase-like"/>
    <property type="match status" value="1"/>
</dbReference>
<evidence type="ECO:0000259" key="3">
    <source>
        <dbReference type="Pfam" id="PF13193"/>
    </source>
</evidence>
<evidence type="ECO:0000313" key="5">
    <source>
        <dbReference type="Proteomes" id="UP000185904"/>
    </source>
</evidence>
<dbReference type="AlphaFoldDB" id="A0A178CXE8"/>
<feature type="domain" description="AMP-binding enzyme C-terminal" evidence="3">
    <location>
        <begin position="476"/>
        <end position="555"/>
    </location>
</feature>
<proteinExistence type="inferred from homology"/>
<dbReference type="Pfam" id="PF13193">
    <property type="entry name" value="AMP-binding_C"/>
    <property type="match status" value="1"/>
</dbReference>
<dbReference type="RefSeq" id="XP_022498745.1">
    <property type="nucleotide sequence ID" value="XM_022645359.1"/>
</dbReference>
<comment type="caution">
    <text evidence="4">The sequence shown here is derived from an EMBL/GenBank/DDBJ whole genome shotgun (WGS) entry which is preliminary data.</text>
</comment>
<dbReference type="GeneID" id="34590484"/>